<dbReference type="Pfam" id="PF20803">
    <property type="entry name" value="PaaX_M"/>
    <property type="match status" value="1"/>
</dbReference>
<dbReference type="PANTHER" id="PTHR30319">
    <property type="entry name" value="PHENYLACETIC ACID REGULATOR-RELATED TRANSCRIPTIONAL REPRESSOR"/>
    <property type="match status" value="1"/>
</dbReference>
<dbReference type="InterPro" id="IPR012906">
    <property type="entry name" value="PaaX-like_N"/>
</dbReference>
<dbReference type="Pfam" id="PF08223">
    <property type="entry name" value="PaaX_C"/>
    <property type="match status" value="1"/>
</dbReference>
<dbReference type="GO" id="GO:0006351">
    <property type="term" value="P:DNA-templated transcription"/>
    <property type="evidence" value="ECO:0007669"/>
    <property type="project" value="InterPro"/>
</dbReference>
<dbReference type="RefSeq" id="WP_091573824.1">
    <property type="nucleotide sequence ID" value="NZ_FLRH01000003.1"/>
</dbReference>
<dbReference type="InterPro" id="IPR048846">
    <property type="entry name" value="PaaX-like_central"/>
</dbReference>
<evidence type="ECO:0000313" key="5">
    <source>
        <dbReference type="Proteomes" id="UP000199558"/>
    </source>
</evidence>
<dbReference type="Pfam" id="PF07848">
    <property type="entry name" value="PaaX"/>
    <property type="match status" value="1"/>
</dbReference>
<accession>A0A1A9B8X3</accession>
<evidence type="ECO:0000259" key="2">
    <source>
        <dbReference type="Pfam" id="PF08223"/>
    </source>
</evidence>
<dbReference type="Gene3D" id="3.30.70.2650">
    <property type="match status" value="1"/>
</dbReference>
<dbReference type="InterPro" id="IPR011965">
    <property type="entry name" value="PaaX_trns_reg"/>
</dbReference>
<feature type="domain" description="Transcriptional repressor PaaX-like C-terminal" evidence="2">
    <location>
        <begin position="201"/>
        <end position="287"/>
    </location>
</feature>
<dbReference type="OrthoDB" id="2270427at2"/>
<dbReference type="Gene3D" id="1.20.58.1460">
    <property type="match status" value="1"/>
</dbReference>
<reference evidence="5" key="1">
    <citation type="submission" date="2016-06" db="EMBL/GenBank/DDBJ databases">
        <authorList>
            <person name="Varghese N."/>
            <person name="Submissions Spin"/>
        </authorList>
    </citation>
    <scope>NUCLEOTIDE SEQUENCE [LARGE SCALE GENOMIC DNA]</scope>
    <source>
        <strain evidence="5">DSM 45794</strain>
    </source>
</reference>
<organism evidence="4 5">
    <name type="scientific">Micromonospora sediminicola</name>
    <dbReference type="NCBI Taxonomy" id="946078"/>
    <lineage>
        <taxon>Bacteria</taxon>
        <taxon>Bacillati</taxon>
        <taxon>Actinomycetota</taxon>
        <taxon>Actinomycetes</taxon>
        <taxon>Micromonosporales</taxon>
        <taxon>Micromonosporaceae</taxon>
        <taxon>Micromonospora</taxon>
    </lineage>
</organism>
<feature type="domain" description="Transcriptional repressor PaaX-like N-terminal" evidence="1">
    <location>
        <begin position="31"/>
        <end position="96"/>
    </location>
</feature>
<evidence type="ECO:0000259" key="3">
    <source>
        <dbReference type="Pfam" id="PF20803"/>
    </source>
</evidence>
<keyword evidence="5" id="KW-1185">Reference proteome</keyword>
<dbReference type="Gene3D" id="1.10.10.10">
    <property type="entry name" value="Winged helix-like DNA-binding domain superfamily/Winged helix DNA-binding domain"/>
    <property type="match status" value="1"/>
</dbReference>
<evidence type="ECO:0000313" key="4">
    <source>
        <dbReference type="EMBL" id="SBT65965.1"/>
    </source>
</evidence>
<dbReference type="STRING" id="946078.GA0070622_2981"/>
<name>A0A1A9B8X3_9ACTN</name>
<dbReference type="InterPro" id="IPR036388">
    <property type="entry name" value="WH-like_DNA-bd_sf"/>
</dbReference>
<feature type="domain" description="Transcriptional repressor PaaX-like central Cas2-like" evidence="3">
    <location>
        <begin position="116"/>
        <end position="187"/>
    </location>
</feature>
<protein>
    <submittedName>
        <fullName evidence="4">Transcriptional regulator, PaaX family</fullName>
    </submittedName>
</protein>
<dbReference type="PIRSF" id="PIRSF020623">
    <property type="entry name" value="PaaX"/>
    <property type="match status" value="1"/>
</dbReference>
<dbReference type="PANTHER" id="PTHR30319:SF1">
    <property type="entry name" value="TRANSCRIPTIONAL REPRESSOR PAAX"/>
    <property type="match status" value="1"/>
</dbReference>
<dbReference type="Proteomes" id="UP000199558">
    <property type="component" value="Unassembled WGS sequence"/>
</dbReference>
<dbReference type="EMBL" id="FLRH01000003">
    <property type="protein sequence ID" value="SBT65965.1"/>
    <property type="molecule type" value="Genomic_DNA"/>
</dbReference>
<proteinExistence type="predicted"/>
<sequence>MASPFDIEEIYPDDGEVPPRLPRRQAGASPQGLAVTLLADYTVHSRAALPSAAVVALLGESGVTSAGARTAISRLARRGVLEGSRRGRTSAYRLSPAAAANLCAGGRWILTATTATPWDGCWTVVAFSLPQDRAAQRRALRGQLRWLGCAPLYDGLWISPYELGPAARSRLAPLADGAVTVFRGRQAASDLLGQRAPIEAWDLATIRRQYETFLRRWTPLAGRSTSPGGAEAVRARTEVMDTFRRFPTLDPRLPLELLPADWPRQAARELFTAVYDGLAGPAERHVRDVVARFTDDVPDGIRAHTTADLLAGTDGVACAAE</sequence>
<gene>
    <name evidence="4" type="ORF">GA0070622_2981</name>
</gene>
<dbReference type="AlphaFoldDB" id="A0A1A9B8X3"/>
<dbReference type="InterPro" id="IPR013225">
    <property type="entry name" value="PaaX_C"/>
</dbReference>
<evidence type="ECO:0000259" key="1">
    <source>
        <dbReference type="Pfam" id="PF07848"/>
    </source>
</evidence>